<evidence type="ECO:0000313" key="1">
    <source>
        <dbReference type="EMBL" id="SFV51558.1"/>
    </source>
</evidence>
<dbReference type="AlphaFoldDB" id="A0A1W1BDP7"/>
<reference evidence="1" key="1">
    <citation type="submission" date="2016-10" db="EMBL/GenBank/DDBJ databases">
        <authorList>
            <person name="de Groot N.N."/>
        </authorList>
    </citation>
    <scope>NUCLEOTIDE SEQUENCE</scope>
</reference>
<sequence>MTIFRGLKEFVDSHFKKVIHTPITTLITISIKIERNNNKK</sequence>
<name>A0A1W1BDP7_9ZZZZ</name>
<protein>
    <submittedName>
        <fullName evidence="1">Uncharacterized protein</fullName>
    </submittedName>
</protein>
<proteinExistence type="predicted"/>
<gene>
    <name evidence="1" type="ORF">MNB_SV-12-787</name>
</gene>
<organism evidence="1">
    <name type="scientific">hydrothermal vent metagenome</name>
    <dbReference type="NCBI Taxonomy" id="652676"/>
    <lineage>
        <taxon>unclassified sequences</taxon>
        <taxon>metagenomes</taxon>
        <taxon>ecological metagenomes</taxon>
    </lineage>
</organism>
<dbReference type="EMBL" id="FPHE01000021">
    <property type="protein sequence ID" value="SFV51558.1"/>
    <property type="molecule type" value="Genomic_DNA"/>
</dbReference>
<accession>A0A1W1BDP7</accession>